<accession>U1WX13</accession>
<keyword evidence="1" id="KW-1133">Transmembrane helix</keyword>
<feature type="transmembrane region" description="Helical" evidence="1">
    <location>
        <begin position="76"/>
        <end position="93"/>
    </location>
</feature>
<dbReference type="Proteomes" id="UP000016511">
    <property type="component" value="Unassembled WGS sequence"/>
</dbReference>
<protein>
    <submittedName>
        <fullName evidence="2">Uncharacterized protein</fullName>
    </submittedName>
</protein>
<keyword evidence="1" id="KW-0812">Transmembrane</keyword>
<dbReference type="AlphaFoldDB" id="U1WX13"/>
<dbReference type="GeneID" id="92841197"/>
<dbReference type="InterPro" id="IPR049746">
    <property type="entry name" value="TcpD-like_C"/>
</dbReference>
<evidence type="ECO:0000313" key="3">
    <source>
        <dbReference type="Proteomes" id="UP000016511"/>
    </source>
</evidence>
<dbReference type="STRING" id="649747.HMPREF0083_04696"/>
<organism evidence="2 3">
    <name type="scientific">Aneurinibacillus aneurinilyticus ATCC 12856</name>
    <dbReference type="NCBI Taxonomy" id="649747"/>
    <lineage>
        <taxon>Bacteria</taxon>
        <taxon>Bacillati</taxon>
        <taxon>Bacillota</taxon>
        <taxon>Bacilli</taxon>
        <taxon>Bacillales</taxon>
        <taxon>Paenibacillaceae</taxon>
        <taxon>Aneurinibacillus group</taxon>
        <taxon>Aneurinibacillus</taxon>
    </lineage>
</organism>
<keyword evidence="3" id="KW-1185">Reference proteome</keyword>
<dbReference type="NCBIfam" id="NF040686">
    <property type="entry name" value="TcpD_dom"/>
    <property type="match status" value="1"/>
</dbReference>
<evidence type="ECO:0000313" key="2">
    <source>
        <dbReference type="EMBL" id="ERI07225.1"/>
    </source>
</evidence>
<gene>
    <name evidence="2" type="ORF">HMPREF0083_04696</name>
</gene>
<keyword evidence="1" id="KW-0472">Membrane</keyword>
<proteinExistence type="predicted"/>
<dbReference type="HOGENOM" id="CLU_2153057_0_0_9"/>
<dbReference type="PATRIC" id="fig|649747.3.peg.4226"/>
<sequence>MVSKEKKQRGIQVFRTGILLALAACFTLVFQTDVFAAGWSIESADTGIRSKLVTIVFLLTAFMAIRAYAKGKKGAMVVELLAGAFLIIFIASSDPSKSVMEVIKQAIGLGG</sequence>
<dbReference type="RefSeq" id="WP_021624112.1">
    <property type="nucleotide sequence ID" value="NZ_KE952892.1"/>
</dbReference>
<comment type="caution">
    <text evidence="2">The sequence shown here is derived from an EMBL/GenBank/DDBJ whole genome shotgun (WGS) entry which is preliminary data.</text>
</comment>
<evidence type="ECO:0000256" key="1">
    <source>
        <dbReference type="SAM" id="Phobius"/>
    </source>
</evidence>
<name>U1WX13_ANEAE</name>
<feature type="transmembrane region" description="Helical" evidence="1">
    <location>
        <begin position="52"/>
        <end position="69"/>
    </location>
</feature>
<dbReference type="EMBL" id="AWSJ01000287">
    <property type="protein sequence ID" value="ERI07225.1"/>
    <property type="molecule type" value="Genomic_DNA"/>
</dbReference>
<reference evidence="2 3" key="1">
    <citation type="submission" date="2013-08" db="EMBL/GenBank/DDBJ databases">
        <authorList>
            <person name="Weinstock G."/>
            <person name="Sodergren E."/>
            <person name="Wylie T."/>
            <person name="Fulton L."/>
            <person name="Fulton R."/>
            <person name="Fronick C."/>
            <person name="O'Laughlin M."/>
            <person name="Godfrey J."/>
            <person name="Miner T."/>
            <person name="Herter B."/>
            <person name="Appelbaum E."/>
            <person name="Cordes M."/>
            <person name="Lek S."/>
            <person name="Wollam A."/>
            <person name="Pepin K.H."/>
            <person name="Palsikar V.B."/>
            <person name="Mitreva M."/>
            <person name="Wilson R.K."/>
        </authorList>
    </citation>
    <scope>NUCLEOTIDE SEQUENCE [LARGE SCALE GENOMIC DNA]</scope>
    <source>
        <strain evidence="2 3">ATCC 12856</strain>
    </source>
</reference>